<keyword evidence="1" id="KW-0732">Signal</keyword>
<sequence>MSVAGGRTRAVAALFYSILILQIWVCLQCNNEANATRVFPGFHNQKNDTTSFMMKSRRKSSEVVEELFEKFLNGTKTDIHNYSNDNNGKSFDDSKRRVPSCPDPLHNYQNTHVGKPGVSHDLEIMKLFKYVRPSTLC</sequence>
<feature type="signal peptide" evidence="1">
    <location>
        <begin position="1"/>
        <end position="35"/>
    </location>
</feature>
<dbReference type="AlphaFoldDB" id="A0A7J6HJF9"/>
<keyword evidence="3" id="KW-1185">Reference proteome</keyword>
<name>A0A7J6HJF9_CANSA</name>
<organism evidence="2 3">
    <name type="scientific">Cannabis sativa</name>
    <name type="common">Hemp</name>
    <name type="synonym">Marijuana</name>
    <dbReference type="NCBI Taxonomy" id="3483"/>
    <lineage>
        <taxon>Eukaryota</taxon>
        <taxon>Viridiplantae</taxon>
        <taxon>Streptophyta</taxon>
        <taxon>Embryophyta</taxon>
        <taxon>Tracheophyta</taxon>
        <taxon>Spermatophyta</taxon>
        <taxon>Magnoliopsida</taxon>
        <taxon>eudicotyledons</taxon>
        <taxon>Gunneridae</taxon>
        <taxon>Pentapetalae</taxon>
        <taxon>rosids</taxon>
        <taxon>fabids</taxon>
        <taxon>Rosales</taxon>
        <taxon>Cannabaceae</taxon>
        <taxon>Cannabis</taxon>
    </lineage>
</organism>
<dbReference type="InterPro" id="IPR040274">
    <property type="entry name" value="CLE27/CLE43"/>
</dbReference>
<dbReference type="PANTHER" id="PTHR37184:SF2">
    <property type="entry name" value="CLAVATA3_ESR (CLE)-RELATED PROTEIN 43"/>
    <property type="match status" value="1"/>
</dbReference>
<gene>
    <name evidence="2" type="ORF">G4B88_010850</name>
</gene>
<protein>
    <submittedName>
        <fullName evidence="2">Uncharacterized protein</fullName>
    </submittedName>
</protein>
<reference evidence="2 3" key="1">
    <citation type="journal article" date="2020" name="bioRxiv">
        <title>Sequence and annotation of 42 cannabis genomes reveals extensive copy number variation in cannabinoid synthesis and pathogen resistance genes.</title>
        <authorList>
            <person name="Mckernan K.J."/>
            <person name="Helbert Y."/>
            <person name="Kane L.T."/>
            <person name="Ebling H."/>
            <person name="Zhang L."/>
            <person name="Liu B."/>
            <person name="Eaton Z."/>
            <person name="Mclaughlin S."/>
            <person name="Kingan S."/>
            <person name="Baybayan P."/>
            <person name="Concepcion G."/>
            <person name="Jordan M."/>
            <person name="Riva A."/>
            <person name="Barbazuk W."/>
            <person name="Harkins T."/>
        </authorList>
    </citation>
    <scope>NUCLEOTIDE SEQUENCE [LARGE SCALE GENOMIC DNA]</scope>
    <source>
        <strain evidence="3">cv. Jamaican Lion 4</strain>
        <tissue evidence="2">Leaf</tissue>
    </source>
</reference>
<feature type="chain" id="PRO_5029512509" evidence="1">
    <location>
        <begin position="36"/>
        <end position="137"/>
    </location>
</feature>
<dbReference type="Proteomes" id="UP000583929">
    <property type="component" value="Unassembled WGS sequence"/>
</dbReference>
<comment type="caution">
    <text evidence="2">The sequence shown here is derived from an EMBL/GenBank/DDBJ whole genome shotgun (WGS) entry which is preliminary data.</text>
</comment>
<accession>A0A7J6HJF9</accession>
<dbReference type="PANTHER" id="PTHR37184">
    <property type="entry name" value="CLAVATA3/ESR (CLE)-RELATED PROTEIN 27"/>
    <property type="match status" value="1"/>
</dbReference>
<dbReference type="EMBL" id="JAATIQ010000040">
    <property type="protein sequence ID" value="KAF4395386.1"/>
    <property type="molecule type" value="Genomic_DNA"/>
</dbReference>
<evidence type="ECO:0000313" key="3">
    <source>
        <dbReference type="Proteomes" id="UP000583929"/>
    </source>
</evidence>
<evidence type="ECO:0000256" key="1">
    <source>
        <dbReference type="SAM" id="SignalP"/>
    </source>
</evidence>
<proteinExistence type="predicted"/>
<evidence type="ECO:0000313" key="2">
    <source>
        <dbReference type="EMBL" id="KAF4395386.1"/>
    </source>
</evidence>